<feature type="domain" description="PPIase cyclophilin-type" evidence="5">
    <location>
        <begin position="63"/>
        <end position="208"/>
    </location>
</feature>
<keyword evidence="3" id="KW-0413">Isomerase</keyword>
<feature type="region of interest" description="Disordered" evidence="4">
    <location>
        <begin position="33"/>
        <end position="53"/>
    </location>
</feature>
<evidence type="ECO:0000256" key="2">
    <source>
        <dbReference type="ARBA" id="ARBA00023110"/>
    </source>
</evidence>
<name>A0ABP1G966_9CHLO</name>
<dbReference type="Gene3D" id="2.40.100.10">
    <property type="entry name" value="Cyclophilin-like"/>
    <property type="match status" value="1"/>
</dbReference>
<evidence type="ECO:0000256" key="3">
    <source>
        <dbReference type="ARBA" id="ARBA00023235"/>
    </source>
</evidence>
<dbReference type="EMBL" id="CAXHTA020000019">
    <property type="protein sequence ID" value="CAL5228739.1"/>
    <property type="molecule type" value="Genomic_DNA"/>
</dbReference>
<dbReference type="Proteomes" id="UP001497392">
    <property type="component" value="Unassembled WGS sequence"/>
</dbReference>
<accession>A0ABP1G966</accession>
<dbReference type="PANTHER" id="PTHR45625:SF4">
    <property type="entry name" value="PEPTIDYLPROLYL ISOMERASE DOMAIN AND WD REPEAT-CONTAINING PROTEIN 1"/>
    <property type="match status" value="1"/>
</dbReference>
<sequence>MTRFVGEAKDVRQGRIKRFPTSKEMKKEMEIFKRTGRHPALEGNNDDNLPALPERDMNRPHVFLDIRHGDADLGRLVVEVFEDRAPLAARHLLNRCREGTTDALKSVIVHRLLPDSAIFLGTSNGYKGAGVQVRHYDYLHHNHAGVVSLSEDASEVVVTLTKAIYLDSSYQVVGRAHKGLDILQKLNEAAVDPDDLPLQPITVTACGLSDSEGVNESLEGSAKRDALKKETPEQAAARLRAESKDLRQSVRAALETGLAQKRKPAGAAQERSSKKQSGMMSAVLGDLSGESSDEDS</sequence>
<keyword evidence="2" id="KW-0697">Rotamase</keyword>
<evidence type="ECO:0000256" key="1">
    <source>
        <dbReference type="ARBA" id="ARBA00013194"/>
    </source>
</evidence>
<evidence type="ECO:0000256" key="4">
    <source>
        <dbReference type="SAM" id="MobiDB-lite"/>
    </source>
</evidence>
<dbReference type="InterPro" id="IPR002130">
    <property type="entry name" value="Cyclophilin-type_PPIase_dom"/>
</dbReference>
<dbReference type="SUPFAM" id="SSF50891">
    <property type="entry name" value="Cyclophilin-like"/>
    <property type="match status" value="1"/>
</dbReference>
<reference evidence="6 7" key="1">
    <citation type="submission" date="2024-06" db="EMBL/GenBank/DDBJ databases">
        <authorList>
            <person name="Kraege A."/>
            <person name="Thomma B."/>
        </authorList>
    </citation>
    <scope>NUCLEOTIDE SEQUENCE [LARGE SCALE GENOMIC DNA]</scope>
</reference>
<feature type="region of interest" description="Disordered" evidence="4">
    <location>
        <begin position="211"/>
        <end position="232"/>
    </location>
</feature>
<proteinExistence type="predicted"/>
<organism evidence="6 7">
    <name type="scientific">Coccomyxa viridis</name>
    <dbReference type="NCBI Taxonomy" id="1274662"/>
    <lineage>
        <taxon>Eukaryota</taxon>
        <taxon>Viridiplantae</taxon>
        <taxon>Chlorophyta</taxon>
        <taxon>core chlorophytes</taxon>
        <taxon>Trebouxiophyceae</taxon>
        <taxon>Trebouxiophyceae incertae sedis</taxon>
        <taxon>Coccomyxaceae</taxon>
        <taxon>Coccomyxa</taxon>
    </lineage>
</organism>
<evidence type="ECO:0000259" key="5">
    <source>
        <dbReference type="PROSITE" id="PS50072"/>
    </source>
</evidence>
<evidence type="ECO:0000313" key="7">
    <source>
        <dbReference type="Proteomes" id="UP001497392"/>
    </source>
</evidence>
<dbReference type="InterPro" id="IPR044666">
    <property type="entry name" value="Cyclophilin_A-like"/>
</dbReference>
<dbReference type="PROSITE" id="PS50072">
    <property type="entry name" value="CSA_PPIASE_2"/>
    <property type="match status" value="1"/>
</dbReference>
<dbReference type="PANTHER" id="PTHR45625">
    <property type="entry name" value="PEPTIDYL-PROLYL CIS-TRANS ISOMERASE-RELATED"/>
    <property type="match status" value="1"/>
</dbReference>
<dbReference type="Pfam" id="PF00160">
    <property type="entry name" value="Pro_isomerase"/>
    <property type="match status" value="1"/>
</dbReference>
<dbReference type="EC" id="5.2.1.8" evidence="1"/>
<comment type="caution">
    <text evidence="6">The sequence shown here is derived from an EMBL/GenBank/DDBJ whole genome shotgun (WGS) entry which is preliminary data.</text>
</comment>
<evidence type="ECO:0000313" key="6">
    <source>
        <dbReference type="EMBL" id="CAL5228739.1"/>
    </source>
</evidence>
<feature type="compositionally biased region" description="Basic and acidic residues" evidence="4">
    <location>
        <begin position="221"/>
        <end position="232"/>
    </location>
</feature>
<feature type="region of interest" description="Disordered" evidence="4">
    <location>
        <begin position="255"/>
        <end position="296"/>
    </location>
</feature>
<keyword evidence="7" id="KW-1185">Reference proteome</keyword>
<gene>
    <name evidence="6" type="primary">g11924</name>
    <name evidence="6" type="ORF">VP750_LOCUS10645</name>
</gene>
<dbReference type="InterPro" id="IPR029000">
    <property type="entry name" value="Cyclophilin-like_dom_sf"/>
</dbReference>
<protein>
    <recommendedName>
        <fullName evidence="1">peptidylprolyl isomerase</fullName>
        <ecNumber evidence="1">5.2.1.8</ecNumber>
    </recommendedName>
</protein>